<feature type="transmembrane region" description="Helical" evidence="6">
    <location>
        <begin position="162"/>
        <end position="183"/>
    </location>
</feature>
<feature type="transmembrane region" description="Helical" evidence="6">
    <location>
        <begin position="35"/>
        <end position="55"/>
    </location>
</feature>
<dbReference type="InterPro" id="IPR004761">
    <property type="entry name" value="Spore_GerAB"/>
</dbReference>
<name>A0A645BF14_9ZZZZ</name>
<keyword evidence="2" id="KW-0813">Transport</keyword>
<dbReference type="PANTHER" id="PTHR34975">
    <property type="entry name" value="SPORE GERMINATION PROTEIN A2"/>
    <property type="match status" value="1"/>
</dbReference>
<evidence type="ECO:0000313" key="7">
    <source>
        <dbReference type="EMBL" id="MPM63648.1"/>
    </source>
</evidence>
<sequence>MFPETPSWALLLFMLAPITYASWKGAGTIGRLATLIVPGVVLTIFFFFIFGINLMDLSILKPVLADSSLIELNNGAFLTAARISEVFVFLVFAEFLPKDAKIIKAFSLGVLLFILVYLMMIIPVLTVLGPDLARHSWNPYFLFSKQIKAYDFIQRVESVSTMGWYVGVLLKLCLYNFMASYALSGIFKTKSHKGFTIALSVFTFCVALIPIVNSTTTIVILRSDMVFPWIVLPCVFVVPLLTVLVFLLKKIYKKLSAMTESG</sequence>
<feature type="transmembrane region" description="Helical" evidence="6">
    <location>
        <begin position="75"/>
        <end position="93"/>
    </location>
</feature>
<evidence type="ECO:0000256" key="1">
    <source>
        <dbReference type="ARBA" id="ARBA00004141"/>
    </source>
</evidence>
<dbReference type="GO" id="GO:0009847">
    <property type="term" value="P:spore germination"/>
    <property type="evidence" value="ECO:0007669"/>
    <property type="project" value="InterPro"/>
</dbReference>
<dbReference type="GO" id="GO:0016020">
    <property type="term" value="C:membrane"/>
    <property type="evidence" value="ECO:0007669"/>
    <property type="project" value="UniProtKB-SubCell"/>
</dbReference>
<feature type="transmembrane region" description="Helical" evidence="6">
    <location>
        <begin position="195"/>
        <end position="220"/>
    </location>
</feature>
<dbReference type="AlphaFoldDB" id="A0A645BF14"/>
<comment type="subcellular location">
    <subcellularLocation>
        <location evidence="1">Membrane</location>
        <topology evidence="1">Multi-pass membrane protein</topology>
    </subcellularLocation>
</comment>
<reference evidence="7" key="1">
    <citation type="submission" date="2019-08" db="EMBL/GenBank/DDBJ databases">
        <authorList>
            <person name="Kucharzyk K."/>
            <person name="Murdoch R.W."/>
            <person name="Higgins S."/>
            <person name="Loffler F."/>
        </authorList>
    </citation>
    <scope>NUCLEOTIDE SEQUENCE</scope>
</reference>
<keyword evidence="4 6" id="KW-1133">Transmembrane helix</keyword>
<accession>A0A645BF14</accession>
<dbReference type="Pfam" id="PF03845">
    <property type="entry name" value="Spore_permease"/>
    <property type="match status" value="1"/>
</dbReference>
<organism evidence="7">
    <name type="scientific">bioreactor metagenome</name>
    <dbReference type="NCBI Taxonomy" id="1076179"/>
    <lineage>
        <taxon>unclassified sequences</taxon>
        <taxon>metagenomes</taxon>
        <taxon>ecological metagenomes</taxon>
    </lineage>
</organism>
<dbReference type="PANTHER" id="PTHR34975:SF2">
    <property type="entry name" value="SPORE GERMINATION PROTEIN A2"/>
    <property type="match status" value="1"/>
</dbReference>
<evidence type="ECO:0000256" key="3">
    <source>
        <dbReference type="ARBA" id="ARBA00022692"/>
    </source>
</evidence>
<feature type="transmembrane region" description="Helical" evidence="6">
    <location>
        <begin position="226"/>
        <end position="248"/>
    </location>
</feature>
<gene>
    <name evidence="7" type="ORF">SDC9_110529</name>
</gene>
<feature type="transmembrane region" description="Helical" evidence="6">
    <location>
        <begin position="105"/>
        <end position="128"/>
    </location>
</feature>
<keyword evidence="5 6" id="KW-0472">Membrane</keyword>
<proteinExistence type="predicted"/>
<keyword evidence="3 6" id="KW-0812">Transmembrane</keyword>
<evidence type="ECO:0000256" key="2">
    <source>
        <dbReference type="ARBA" id="ARBA00022448"/>
    </source>
</evidence>
<dbReference type="EMBL" id="VSSQ01019532">
    <property type="protein sequence ID" value="MPM63648.1"/>
    <property type="molecule type" value="Genomic_DNA"/>
</dbReference>
<evidence type="ECO:0000256" key="5">
    <source>
        <dbReference type="ARBA" id="ARBA00023136"/>
    </source>
</evidence>
<evidence type="ECO:0000256" key="6">
    <source>
        <dbReference type="SAM" id="Phobius"/>
    </source>
</evidence>
<evidence type="ECO:0008006" key="8">
    <source>
        <dbReference type="Google" id="ProtNLM"/>
    </source>
</evidence>
<comment type="caution">
    <text evidence="7">The sequence shown here is derived from an EMBL/GenBank/DDBJ whole genome shotgun (WGS) entry which is preliminary data.</text>
</comment>
<feature type="transmembrane region" description="Helical" evidence="6">
    <location>
        <begin position="6"/>
        <end position="23"/>
    </location>
</feature>
<evidence type="ECO:0000256" key="4">
    <source>
        <dbReference type="ARBA" id="ARBA00022989"/>
    </source>
</evidence>
<protein>
    <recommendedName>
        <fullName evidence="8">Spore germination protein YndE</fullName>
    </recommendedName>
</protein>